<accession>A0A0D2CF57</accession>
<feature type="compositionally biased region" description="Basic and acidic residues" evidence="1">
    <location>
        <begin position="1"/>
        <end position="14"/>
    </location>
</feature>
<sequence length="350" mass="39373">MEHSKPGHRDEDLPRLSTTSQVPDKTVTDSGRAQHVTWGSYQRFDAWGRLVTDYTRRELTYESDKLLAIEGLKNLVNVATRDQELAGLWRSHMPRALLWRRPFKTRFFDSKRNGCLCPSWSWASVAGPIAFSDSSENTGFEDECVQIVARIVKYPGQTTRTPKGIDTTNTALRIQAPLLEIGASDEGIRHFLPVDGSERMDSRPTQGKVYFTHDYSDALDRIDSGDSTAHKAKPERLRAAIIQTRPSKLGTSFGIEGLVLIRAEGFSENDHLPLYERIGYFMGREWATSPESWESVEGSAWPRWLPKFWKIFDLPQGVGEGEHGEDSGSSFSDAGFDFGGATYLTTFELV</sequence>
<dbReference type="EMBL" id="KN847047">
    <property type="protein sequence ID" value="KIW22204.1"/>
    <property type="molecule type" value="Genomic_DNA"/>
</dbReference>
<dbReference type="AlphaFoldDB" id="A0A0D2CF57"/>
<dbReference type="Proteomes" id="UP000054466">
    <property type="component" value="Unassembled WGS sequence"/>
</dbReference>
<dbReference type="PANTHER" id="PTHR33112">
    <property type="entry name" value="DOMAIN PROTEIN, PUTATIVE-RELATED"/>
    <property type="match status" value="1"/>
</dbReference>
<dbReference type="HOGENOM" id="CLU_792270_0_0_1"/>
<proteinExistence type="predicted"/>
<evidence type="ECO:0000313" key="2">
    <source>
        <dbReference type="EMBL" id="KIW22204.1"/>
    </source>
</evidence>
<name>A0A0D2CF57_9EURO</name>
<dbReference type="VEuPathDB" id="FungiDB:PV07_12115"/>
<reference evidence="2 3" key="1">
    <citation type="submission" date="2015-01" db="EMBL/GenBank/DDBJ databases">
        <title>The Genome Sequence of Cladophialophora immunda CBS83496.</title>
        <authorList>
            <consortium name="The Broad Institute Genomics Platform"/>
            <person name="Cuomo C."/>
            <person name="de Hoog S."/>
            <person name="Gorbushina A."/>
            <person name="Stielow B."/>
            <person name="Teixiera M."/>
            <person name="Abouelleil A."/>
            <person name="Chapman S.B."/>
            <person name="Priest M."/>
            <person name="Young S.K."/>
            <person name="Wortman J."/>
            <person name="Nusbaum C."/>
            <person name="Birren B."/>
        </authorList>
    </citation>
    <scope>NUCLEOTIDE SEQUENCE [LARGE SCALE GENOMIC DNA]</scope>
    <source>
        <strain evidence="2 3">CBS 83496</strain>
    </source>
</reference>
<gene>
    <name evidence="2" type="ORF">PV07_12115</name>
</gene>
<dbReference type="OrthoDB" id="3486565at2759"/>
<dbReference type="PANTHER" id="PTHR33112:SF10">
    <property type="entry name" value="TOL"/>
    <property type="match status" value="1"/>
</dbReference>
<dbReference type="RefSeq" id="XP_016242420.1">
    <property type="nucleotide sequence ID" value="XM_016399608.1"/>
</dbReference>
<evidence type="ECO:0000313" key="3">
    <source>
        <dbReference type="Proteomes" id="UP000054466"/>
    </source>
</evidence>
<dbReference type="GeneID" id="27351309"/>
<organism evidence="2 3">
    <name type="scientific">Cladophialophora immunda</name>
    <dbReference type="NCBI Taxonomy" id="569365"/>
    <lineage>
        <taxon>Eukaryota</taxon>
        <taxon>Fungi</taxon>
        <taxon>Dikarya</taxon>
        <taxon>Ascomycota</taxon>
        <taxon>Pezizomycotina</taxon>
        <taxon>Eurotiomycetes</taxon>
        <taxon>Chaetothyriomycetidae</taxon>
        <taxon>Chaetothyriales</taxon>
        <taxon>Herpotrichiellaceae</taxon>
        <taxon>Cladophialophora</taxon>
    </lineage>
</organism>
<evidence type="ECO:0000256" key="1">
    <source>
        <dbReference type="SAM" id="MobiDB-lite"/>
    </source>
</evidence>
<feature type="compositionally biased region" description="Polar residues" evidence="1">
    <location>
        <begin position="16"/>
        <end position="30"/>
    </location>
</feature>
<protein>
    <submittedName>
        <fullName evidence="2">Uncharacterized protein</fullName>
    </submittedName>
</protein>
<feature type="region of interest" description="Disordered" evidence="1">
    <location>
        <begin position="1"/>
        <end position="30"/>
    </location>
</feature>
<keyword evidence="3" id="KW-1185">Reference proteome</keyword>